<gene>
    <name evidence="4" type="ordered locus">CAP2UW1_1010</name>
</gene>
<protein>
    <submittedName>
        <fullName evidence="4">Peptidase M28</fullName>
    </submittedName>
</protein>
<dbReference type="EMBL" id="CP001715">
    <property type="protein sequence ID" value="ACV34346.1"/>
    <property type="molecule type" value="Genomic_DNA"/>
</dbReference>
<dbReference type="InterPro" id="IPR007484">
    <property type="entry name" value="Peptidase_M28"/>
</dbReference>
<evidence type="ECO:0000313" key="4">
    <source>
        <dbReference type="EMBL" id="ACV34346.1"/>
    </source>
</evidence>
<dbReference type="OrthoDB" id="9789219at2"/>
<dbReference type="KEGG" id="app:CAP2UW1_1010"/>
<keyword evidence="2" id="KW-0732">Signal</keyword>
<dbReference type="GO" id="GO:0006508">
    <property type="term" value="P:proteolysis"/>
    <property type="evidence" value="ECO:0007669"/>
    <property type="project" value="InterPro"/>
</dbReference>
<dbReference type="HOGENOM" id="CLU_048743_0_0_4"/>
<dbReference type="PANTHER" id="PTHR12147">
    <property type="entry name" value="METALLOPEPTIDASE M28 FAMILY MEMBER"/>
    <property type="match status" value="1"/>
</dbReference>
<accession>C7RPV3</accession>
<dbReference type="eggNOG" id="COG2234">
    <property type="taxonomic scope" value="Bacteria"/>
</dbReference>
<feature type="domain" description="Peptidase M28" evidence="3">
    <location>
        <begin position="98"/>
        <end position="331"/>
    </location>
</feature>
<name>C7RPV3_ACCRE</name>
<reference evidence="4" key="1">
    <citation type="submission" date="2009-08" db="EMBL/GenBank/DDBJ databases">
        <authorList>
            <consortium name="US DOE Joint Genome Institute"/>
            <person name="Lucas S."/>
            <person name="Copeland A."/>
            <person name="Lapidus A."/>
            <person name="Glavina del Rio T."/>
            <person name="Dalin E."/>
            <person name="Tice H."/>
            <person name="Bruce D."/>
            <person name="Barry K."/>
            <person name="Pitluck S."/>
            <person name="Lowry S."/>
            <person name="Larimer F."/>
            <person name="Land M."/>
            <person name="Hauser L."/>
            <person name="Kyrpides N."/>
            <person name="Ivanova N."/>
            <person name="McMahon K.D."/>
            <person name="Hugenholtz P."/>
        </authorList>
    </citation>
    <scope>NUCLEOTIDE SEQUENCE</scope>
    <source>
        <strain evidence="4">UW-1</strain>
    </source>
</reference>
<dbReference type="Pfam" id="PF04389">
    <property type="entry name" value="Peptidase_M28"/>
    <property type="match status" value="1"/>
</dbReference>
<dbReference type="STRING" id="522306.CAP2UW1_1010"/>
<organism evidence="4">
    <name type="scientific">Accumulibacter regalis</name>
    <dbReference type="NCBI Taxonomy" id="522306"/>
    <lineage>
        <taxon>Bacteria</taxon>
        <taxon>Pseudomonadati</taxon>
        <taxon>Pseudomonadota</taxon>
        <taxon>Betaproteobacteria</taxon>
        <taxon>Candidatus Accumulibacter</taxon>
    </lineage>
</organism>
<proteinExistence type="predicted"/>
<reference evidence="4" key="2">
    <citation type="submission" date="2009-09" db="EMBL/GenBank/DDBJ databases">
        <title>Complete sequence of chromosome of Candidatus Accumulibacter phosphatis clade IIA str. UW-1.</title>
        <authorList>
            <consortium name="US DOE Joint Genome Institute"/>
            <person name="Martin H.G."/>
            <person name="Ivanova N."/>
            <person name="Kunin V."/>
            <person name="Warnecke F."/>
            <person name="Barry K."/>
            <person name="He S."/>
            <person name="Salamov A."/>
            <person name="Szeto E."/>
            <person name="Dalin E."/>
            <person name="Pangilinan J.L."/>
            <person name="Lapidus A."/>
            <person name="Lowry S."/>
            <person name="Kyrpides N.C."/>
            <person name="McMahon K.D."/>
            <person name="Hugenholtz P."/>
        </authorList>
    </citation>
    <scope>NUCLEOTIDE SEQUENCE [LARGE SCALE GENOMIC DNA]</scope>
    <source>
        <strain evidence="4">UW-1</strain>
    </source>
</reference>
<evidence type="ECO:0000256" key="2">
    <source>
        <dbReference type="SAM" id="SignalP"/>
    </source>
</evidence>
<feature type="chain" id="PRO_5002983931" evidence="2">
    <location>
        <begin position="20"/>
        <end position="336"/>
    </location>
</feature>
<evidence type="ECO:0000259" key="3">
    <source>
        <dbReference type="Pfam" id="PF04389"/>
    </source>
</evidence>
<dbReference type="InterPro" id="IPR045175">
    <property type="entry name" value="M28_fam"/>
</dbReference>
<dbReference type="Gene3D" id="3.40.630.10">
    <property type="entry name" value="Zn peptidases"/>
    <property type="match status" value="1"/>
</dbReference>
<feature type="signal peptide" evidence="2">
    <location>
        <begin position="1"/>
        <end position="19"/>
    </location>
</feature>
<evidence type="ECO:0000256" key="1">
    <source>
        <dbReference type="SAM" id="MobiDB-lite"/>
    </source>
</evidence>
<feature type="compositionally biased region" description="Basic and acidic residues" evidence="1">
    <location>
        <begin position="122"/>
        <end position="138"/>
    </location>
</feature>
<dbReference type="SUPFAM" id="SSF53187">
    <property type="entry name" value="Zn-dependent exopeptidases"/>
    <property type="match status" value="1"/>
</dbReference>
<dbReference type="GO" id="GO:0008235">
    <property type="term" value="F:metalloexopeptidase activity"/>
    <property type="evidence" value="ECO:0007669"/>
    <property type="project" value="InterPro"/>
</dbReference>
<dbReference type="PANTHER" id="PTHR12147:SF26">
    <property type="entry name" value="PEPTIDASE M28 DOMAIN-CONTAINING PROTEIN"/>
    <property type="match status" value="1"/>
</dbReference>
<dbReference type="AlphaFoldDB" id="C7RPV3"/>
<sequence length="336" mass="36963" precursor="true">MRIQSFLALALFLMGVAAAGIAMLTQPFVQAVTSQAPQVDVKRLEAHVRHLSVDLYPRSFDQLRNIDLAAQYILAELTAAGGAVTVQDVLVDEVRYRNIVARFGPVSGPLLVIGAHYDSHGDAHGGAKDPRGYTRETHTPGADDNASGIAGLLELARLVGRTTQLRPIELVAYTLEEPPHFRTEHMGSAWHARSLRAAGREVEFMLSLEMIGYFSDEPGSQSYPVAAMSHLYSDRGDFIALVGSLSNFALLRRIKAVMAGATSLPVYSINAPPWLQGIDFSDHLSYWHAGFPAFMVTDTAFMRNRNYHLAGDTYDKLDYVRMAKVVQAVYAVTQQR</sequence>
<feature type="region of interest" description="Disordered" evidence="1">
    <location>
        <begin position="122"/>
        <end position="145"/>
    </location>
</feature>